<evidence type="ECO:0000313" key="11">
    <source>
        <dbReference type="Proteomes" id="UP000179164"/>
    </source>
</evidence>
<keyword evidence="3 7" id="KW-0547">Nucleotide-binding</keyword>
<proteinExistence type="inferred from homology"/>
<comment type="similarity">
    <text evidence="1 7">Belongs to the class-I aminoacyl-tRNA synthetase family. Glutamate--tRNA ligase type 1 subfamily.</text>
</comment>
<feature type="domain" description="Aminoacyl-tRNA synthetase class I anticodon-binding" evidence="9">
    <location>
        <begin position="343"/>
        <end position="483"/>
    </location>
</feature>
<dbReference type="Gene3D" id="1.10.10.350">
    <property type="match status" value="1"/>
</dbReference>
<dbReference type="InterPro" id="IPR001412">
    <property type="entry name" value="aa-tRNA-synth_I_CS"/>
</dbReference>
<dbReference type="Gene3D" id="3.40.50.620">
    <property type="entry name" value="HUPs"/>
    <property type="match status" value="1"/>
</dbReference>
<dbReference type="InterPro" id="IPR049940">
    <property type="entry name" value="GluQ/Sye"/>
</dbReference>
<name>A0A1G2B0S9_9BACT</name>
<comment type="catalytic activity">
    <reaction evidence="7">
        <text>tRNA(Glu) + L-glutamate + ATP = L-glutamyl-tRNA(Glu) + AMP + diphosphate</text>
        <dbReference type="Rhea" id="RHEA:23540"/>
        <dbReference type="Rhea" id="RHEA-COMP:9663"/>
        <dbReference type="Rhea" id="RHEA-COMP:9680"/>
        <dbReference type="ChEBI" id="CHEBI:29985"/>
        <dbReference type="ChEBI" id="CHEBI:30616"/>
        <dbReference type="ChEBI" id="CHEBI:33019"/>
        <dbReference type="ChEBI" id="CHEBI:78442"/>
        <dbReference type="ChEBI" id="CHEBI:78520"/>
        <dbReference type="ChEBI" id="CHEBI:456215"/>
        <dbReference type="EC" id="6.1.1.17"/>
    </reaction>
</comment>
<reference evidence="10 11" key="1">
    <citation type="journal article" date="2016" name="Nat. Commun.">
        <title>Thousands of microbial genomes shed light on interconnected biogeochemical processes in an aquifer system.</title>
        <authorList>
            <person name="Anantharaman K."/>
            <person name="Brown C.T."/>
            <person name="Hug L.A."/>
            <person name="Sharon I."/>
            <person name="Castelle C.J."/>
            <person name="Probst A.J."/>
            <person name="Thomas B.C."/>
            <person name="Singh A."/>
            <person name="Wilkins M.J."/>
            <person name="Karaoz U."/>
            <person name="Brodie E.L."/>
            <person name="Williams K.H."/>
            <person name="Hubbard S.S."/>
            <person name="Banfield J.F."/>
        </authorList>
    </citation>
    <scope>NUCLEOTIDE SEQUENCE [LARGE SCALE GENOMIC DNA]</scope>
</reference>
<dbReference type="InterPro" id="IPR020058">
    <property type="entry name" value="Glu/Gln-tRNA-synth_Ib_cat-dom"/>
</dbReference>
<dbReference type="InterPro" id="IPR045462">
    <property type="entry name" value="aa-tRNA-synth_I_cd-bd"/>
</dbReference>
<dbReference type="GO" id="GO:0008270">
    <property type="term" value="F:zinc ion binding"/>
    <property type="evidence" value="ECO:0007669"/>
    <property type="project" value="InterPro"/>
</dbReference>
<dbReference type="GO" id="GO:0004818">
    <property type="term" value="F:glutamate-tRNA ligase activity"/>
    <property type="evidence" value="ECO:0007669"/>
    <property type="project" value="UniProtKB-UniRule"/>
</dbReference>
<dbReference type="GO" id="GO:0006424">
    <property type="term" value="P:glutamyl-tRNA aminoacylation"/>
    <property type="evidence" value="ECO:0007669"/>
    <property type="project" value="UniProtKB-UniRule"/>
</dbReference>
<comment type="subcellular location">
    <subcellularLocation>
        <location evidence="7">Cytoplasm</location>
    </subcellularLocation>
</comment>
<dbReference type="GO" id="GO:0005737">
    <property type="term" value="C:cytoplasm"/>
    <property type="evidence" value="ECO:0007669"/>
    <property type="project" value="UniProtKB-SubCell"/>
</dbReference>
<gene>
    <name evidence="7" type="primary">gltX</name>
    <name evidence="10" type="ORF">A2898_04330</name>
</gene>
<keyword evidence="4 7" id="KW-0067">ATP-binding</keyword>
<dbReference type="InterPro" id="IPR014729">
    <property type="entry name" value="Rossmann-like_a/b/a_fold"/>
</dbReference>
<dbReference type="HAMAP" id="MF_00022">
    <property type="entry name" value="Glu_tRNA_synth_type1"/>
    <property type="match status" value="1"/>
</dbReference>
<dbReference type="STRING" id="1798543.A2898_04330"/>
<sequence length="493" mass="55802">MKNVRVRFAPSPTGFLHIGGLRTALFNYLFAKKHGGTFILRIEDTDAARYVPESLANIIEALQWYGLIWDEGPDPLDPFEKSIGDAGPYIQSKRKKIYQTHVSELLERSAAYPCFCTTERLDSLRKKQASEKQTPRYDGLCRALNPSEVKSRLVSGTSHTIRLRVPTEGSLTFRDMIRGEVTFECATIDDQVLLKSDGFPTYHLANVVDDHLMNISHVIRAEEWLPSTPKHILLYKALEWTPPFFAHLPMILGSDRTKLSKRHGAEPALEYRQRGFLPQAVINYIALLGWNPGGDREFFTLNQLTNGFSIEKVNKAPSIFDIQKMRWTNASYLRTMEPNRLAPFARKFVTDKEISDEKLANLLVSIRDRIETLEEIGEWGSYFFQKDIAYDPALLIPAPGTKETALVALIFVSEVLEKMNDEDFTEPVLRDLFVNRIKSSGKKNGEILWPLRVAISGKKASPDVFAMMAVLGREVITQRVATALILAQGLKKA</sequence>
<dbReference type="GO" id="GO:0000049">
    <property type="term" value="F:tRNA binding"/>
    <property type="evidence" value="ECO:0007669"/>
    <property type="project" value="InterPro"/>
</dbReference>
<evidence type="ECO:0000256" key="7">
    <source>
        <dbReference type="HAMAP-Rule" id="MF_00022"/>
    </source>
</evidence>
<dbReference type="EC" id="6.1.1.17" evidence="7"/>
<dbReference type="InterPro" id="IPR033910">
    <property type="entry name" value="GluRS_core"/>
</dbReference>
<dbReference type="PANTHER" id="PTHR43311:SF2">
    <property type="entry name" value="GLUTAMATE--TRNA LIGASE, MITOCHONDRIAL-RELATED"/>
    <property type="match status" value="1"/>
</dbReference>
<evidence type="ECO:0000256" key="4">
    <source>
        <dbReference type="ARBA" id="ARBA00022840"/>
    </source>
</evidence>
<dbReference type="InterPro" id="IPR004527">
    <property type="entry name" value="Glu-tRNA-ligase_bac/mito"/>
</dbReference>
<comment type="subunit">
    <text evidence="7">Monomer.</text>
</comment>
<evidence type="ECO:0000256" key="5">
    <source>
        <dbReference type="ARBA" id="ARBA00022917"/>
    </source>
</evidence>
<dbReference type="EMBL" id="MHKE01000017">
    <property type="protein sequence ID" value="OGY82793.1"/>
    <property type="molecule type" value="Genomic_DNA"/>
</dbReference>
<dbReference type="Proteomes" id="UP000179164">
    <property type="component" value="Unassembled WGS sequence"/>
</dbReference>
<keyword evidence="7" id="KW-0963">Cytoplasm</keyword>
<evidence type="ECO:0000256" key="6">
    <source>
        <dbReference type="ARBA" id="ARBA00023146"/>
    </source>
</evidence>
<dbReference type="InterPro" id="IPR020751">
    <property type="entry name" value="aa-tRNA-synth_I_codon-bd_sub2"/>
</dbReference>
<dbReference type="NCBIfam" id="TIGR00464">
    <property type="entry name" value="gltX_bact"/>
    <property type="match status" value="1"/>
</dbReference>
<dbReference type="CDD" id="cd00808">
    <property type="entry name" value="GluRS_core"/>
    <property type="match status" value="1"/>
</dbReference>
<feature type="domain" description="Glutamyl/glutaminyl-tRNA synthetase class Ib catalytic" evidence="8">
    <location>
        <begin position="3"/>
        <end position="327"/>
    </location>
</feature>
<feature type="binding site" evidence="7">
    <location>
        <position position="261"/>
    </location>
    <ligand>
        <name>ATP</name>
        <dbReference type="ChEBI" id="CHEBI:30616"/>
    </ligand>
</feature>
<evidence type="ECO:0000259" key="8">
    <source>
        <dbReference type="Pfam" id="PF00749"/>
    </source>
</evidence>
<evidence type="ECO:0000256" key="1">
    <source>
        <dbReference type="ARBA" id="ARBA00007894"/>
    </source>
</evidence>
<comment type="function">
    <text evidence="7">Catalyzes the attachment of glutamate to tRNA(Glu) in a two-step reaction: glutamate is first activated by ATP to form Glu-AMP and then transferred to the acceptor end of tRNA(Glu).</text>
</comment>
<comment type="caution">
    <text evidence="7">Lacks conserved residue(s) required for the propagation of feature annotation.</text>
</comment>
<dbReference type="PANTHER" id="PTHR43311">
    <property type="entry name" value="GLUTAMATE--TRNA LIGASE"/>
    <property type="match status" value="1"/>
</dbReference>
<evidence type="ECO:0000313" key="10">
    <source>
        <dbReference type="EMBL" id="OGY82793.1"/>
    </source>
</evidence>
<evidence type="ECO:0000256" key="3">
    <source>
        <dbReference type="ARBA" id="ARBA00022741"/>
    </source>
</evidence>
<dbReference type="PROSITE" id="PS00178">
    <property type="entry name" value="AA_TRNA_LIGASE_I"/>
    <property type="match status" value="1"/>
</dbReference>
<keyword evidence="5 7" id="KW-0648">Protein biosynthesis</keyword>
<dbReference type="SUPFAM" id="SSF52374">
    <property type="entry name" value="Nucleotidylyl transferase"/>
    <property type="match status" value="1"/>
</dbReference>
<dbReference type="InterPro" id="IPR000924">
    <property type="entry name" value="Glu/Gln-tRNA-synth"/>
</dbReference>
<organism evidence="10 11">
    <name type="scientific">Candidatus Kerfeldbacteria bacterium RIFCSPLOWO2_01_FULL_48_11</name>
    <dbReference type="NCBI Taxonomy" id="1798543"/>
    <lineage>
        <taxon>Bacteria</taxon>
        <taxon>Candidatus Kerfeldiibacteriota</taxon>
    </lineage>
</organism>
<dbReference type="InterPro" id="IPR008925">
    <property type="entry name" value="aa_tRNA-synth_I_cd-bd_sf"/>
</dbReference>
<protein>
    <recommendedName>
        <fullName evidence="7">Glutamate--tRNA ligase</fullName>
        <ecNumber evidence="7">6.1.1.17</ecNumber>
    </recommendedName>
    <alternativeName>
        <fullName evidence="7">Glutamyl-tRNA synthetase</fullName>
        <shortName evidence="7">GluRS</shortName>
    </alternativeName>
</protein>
<keyword evidence="6 7" id="KW-0030">Aminoacyl-tRNA synthetase</keyword>
<accession>A0A1G2B0S9</accession>
<feature type="short sequence motif" description="'KMSKS' region" evidence="7">
    <location>
        <begin position="258"/>
        <end position="262"/>
    </location>
</feature>
<dbReference type="Pfam" id="PF00749">
    <property type="entry name" value="tRNA-synt_1c"/>
    <property type="match status" value="1"/>
</dbReference>
<evidence type="ECO:0000256" key="2">
    <source>
        <dbReference type="ARBA" id="ARBA00022598"/>
    </source>
</evidence>
<evidence type="ECO:0000259" key="9">
    <source>
        <dbReference type="Pfam" id="PF19269"/>
    </source>
</evidence>
<keyword evidence="2 7" id="KW-0436">Ligase</keyword>
<dbReference type="AlphaFoldDB" id="A0A1G2B0S9"/>
<dbReference type="PRINTS" id="PR00987">
    <property type="entry name" value="TRNASYNTHGLU"/>
</dbReference>
<comment type="caution">
    <text evidence="10">The sequence shown here is derived from an EMBL/GenBank/DDBJ whole genome shotgun (WGS) entry which is preliminary data.</text>
</comment>
<feature type="short sequence motif" description="'HIGH' region" evidence="7">
    <location>
        <begin position="10"/>
        <end position="20"/>
    </location>
</feature>
<dbReference type="GO" id="GO:0005524">
    <property type="term" value="F:ATP binding"/>
    <property type="evidence" value="ECO:0007669"/>
    <property type="project" value="UniProtKB-UniRule"/>
</dbReference>
<dbReference type="SUPFAM" id="SSF48163">
    <property type="entry name" value="An anticodon-binding domain of class I aminoacyl-tRNA synthetases"/>
    <property type="match status" value="1"/>
</dbReference>
<dbReference type="Pfam" id="PF19269">
    <property type="entry name" value="Anticodon_2"/>
    <property type="match status" value="1"/>
</dbReference>
<dbReference type="FunFam" id="3.40.50.620:FF:000045">
    <property type="entry name" value="Glutamate--tRNA ligase, mitochondrial"/>
    <property type="match status" value="1"/>
</dbReference>